<gene>
    <name evidence="1" type="ORF">HPB49_018111</name>
</gene>
<protein>
    <submittedName>
        <fullName evidence="1">Uncharacterized protein</fullName>
    </submittedName>
</protein>
<accession>A0ACB8CM15</accession>
<dbReference type="EMBL" id="CM023475">
    <property type="protein sequence ID" value="KAH7945963.1"/>
    <property type="molecule type" value="Genomic_DNA"/>
</dbReference>
<organism evidence="1 2">
    <name type="scientific">Dermacentor silvarum</name>
    <name type="common">Tick</name>
    <dbReference type="NCBI Taxonomy" id="543639"/>
    <lineage>
        <taxon>Eukaryota</taxon>
        <taxon>Metazoa</taxon>
        <taxon>Ecdysozoa</taxon>
        <taxon>Arthropoda</taxon>
        <taxon>Chelicerata</taxon>
        <taxon>Arachnida</taxon>
        <taxon>Acari</taxon>
        <taxon>Parasitiformes</taxon>
        <taxon>Ixodida</taxon>
        <taxon>Ixodoidea</taxon>
        <taxon>Ixodidae</taxon>
        <taxon>Rhipicephalinae</taxon>
        <taxon>Dermacentor</taxon>
    </lineage>
</organism>
<name>A0ACB8CM15_DERSI</name>
<keyword evidence="2" id="KW-1185">Reference proteome</keyword>
<reference evidence="1" key="1">
    <citation type="submission" date="2020-05" db="EMBL/GenBank/DDBJ databases">
        <title>Large-scale comparative analyses of tick genomes elucidate their genetic diversity and vector capacities.</title>
        <authorList>
            <person name="Jia N."/>
            <person name="Wang J."/>
            <person name="Shi W."/>
            <person name="Du L."/>
            <person name="Sun Y."/>
            <person name="Zhan W."/>
            <person name="Jiang J."/>
            <person name="Wang Q."/>
            <person name="Zhang B."/>
            <person name="Ji P."/>
            <person name="Sakyi L.B."/>
            <person name="Cui X."/>
            <person name="Yuan T."/>
            <person name="Jiang B."/>
            <person name="Yang W."/>
            <person name="Lam T.T.-Y."/>
            <person name="Chang Q."/>
            <person name="Ding S."/>
            <person name="Wang X."/>
            <person name="Zhu J."/>
            <person name="Ruan X."/>
            <person name="Zhao L."/>
            <person name="Wei J."/>
            <person name="Que T."/>
            <person name="Du C."/>
            <person name="Cheng J."/>
            <person name="Dai P."/>
            <person name="Han X."/>
            <person name="Huang E."/>
            <person name="Gao Y."/>
            <person name="Liu J."/>
            <person name="Shao H."/>
            <person name="Ye R."/>
            <person name="Li L."/>
            <person name="Wei W."/>
            <person name="Wang X."/>
            <person name="Wang C."/>
            <person name="Yang T."/>
            <person name="Huo Q."/>
            <person name="Li W."/>
            <person name="Guo W."/>
            <person name="Chen H."/>
            <person name="Zhou L."/>
            <person name="Ni X."/>
            <person name="Tian J."/>
            <person name="Zhou Y."/>
            <person name="Sheng Y."/>
            <person name="Liu T."/>
            <person name="Pan Y."/>
            <person name="Xia L."/>
            <person name="Li J."/>
            <person name="Zhao F."/>
            <person name="Cao W."/>
        </authorList>
    </citation>
    <scope>NUCLEOTIDE SEQUENCE</scope>
    <source>
        <strain evidence="1">Dsil-2018</strain>
    </source>
</reference>
<proteinExistence type="predicted"/>
<comment type="caution">
    <text evidence="1">The sequence shown here is derived from an EMBL/GenBank/DDBJ whole genome shotgun (WGS) entry which is preliminary data.</text>
</comment>
<dbReference type="Proteomes" id="UP000821865">
    <property type="component" value="Chromosome 6"/>
</dbReference>
<evidence type="ECO:0000313" key="2">
    <source>
        <dbReference type="Proteomes" id="UP000821865"/>
    </source>
</evidence>
<evidence type="ECO:0000313" key="1">
    <source>
        <dbReference type="EMBL" id="KAH7945963.1"/>
    </source>
</evidence>
<sequence length="205" mass="22665">MSFNLEDVGTYRHLKGSAGELCAAPHAQATMSTAMQMTVECEDISPDEVSESSRWTTALYKRKSISKDPIEQGGRASDTPRDMNKRPAPASVKKRLTTAPRLPRLPKAHFRIIIRPPEGLYIRKTGHLRVARPGPHTAARPTEADTVEDIICPNIVQNIFVASIQSKSNAMAYADVKAILIGQASYEVCLFCCPRKLMQGSYSRH</sequence>